<accession>A0A7S4QGB1</accession>
<dbReference type="SUPFAM" id="SSF52540">
    <property type="entry name" value="P-loop containing nucleoside triphosphate hydrolases"/>
    <property type="match status" value="1"/>
</dbReference>
<dbReference type="PANTHER" id="PTHR33477:SF3">
    <property type="entry name" value="P-LOOP NTPASE DOMAIN-CONTAINING PROTEIN LPA1 HOMOLOG 1"/>
    <property type="match status" value="1"/>
</dbReference>
<gene>
    <name evidence="2" type="ORF">DBRI00130_LOCUS2414</name>
</gene>
<dbReference type="Gene3D" id="3.40.50.300">
    <property type="entry name" value="P-loop containing nucleotide triphosphate hydrolases"/>
    <property type="match status" value="1"/>
</dbReference>
<reference evidence="2" key="1">
    <citation type="submission" date="2021-01" db="EMBL/GenBank/DDBJ databases">
        <authorList>
            <person name="Corre E."/>
            <person name="Pelletier E."/>
            <person name="Niang G."/>
            <person name="Scheremetjew M."/>
            <person name="Finn R."/>
            <person name="Kale V."/>
            <person name="Holt S."/>
            <person name="Cochrane G."/>
            <person name="Meng A."/>
            <person name="Brown T."/>
            <person name="Cohen L."/>
        </authorList>
    </citation>
    <scope>NUCLEOTIDE SEQUENCE</scope>
    <source>
        <strain evidence="2">GSO104</strain>
    </source>
</reference>
<evidence type="ECO:0008006" key="3">
    <source>
        <dbReference type="Google" id="ProtNLM"/>
    </source>
</evidence>
<evidence type="ECO:0000313" key="2">
    <source>
        <dbReference type="EMBL" id="CAE4582792.1"/>
    </source>
</evidence>
<protein>
    <recommendedName>
        <fullName evidence="3">Zeta toxin domain-containing protein</fullName>
    </recommendedName>
</protein>
<feature type="signal peptide" evidence="1">
    <location>
        <begin position="1"/>
        <end position="20"/>
    </location>
</feature>
<proteinExistence type="predicted"/>
<dbReference type="AlphaFoldDB" id="A0A7S4QGB1"/>
<dbReference type="EMBL" id="HBNS01002994">
    <property type="protein sequence ID" value="CAE4582792.1"/>
    <property type="molecule type" value="Transcribed_RNA"/>
</dbReference>
<sequence length="268" mass="29199">MPLCLRAIVLFAAVLGSVQGLAGIKTRSFVFSPKVDDKPKLILISGCPGTGKSTFGMSVALDQGILKCISTDTVRAVMRSFVTKEVSPALHRSSYAAANENDDPVRSWLETCTVLSNGVEDLVDDAINRGQSLVFEGVHIIPSRNLIDKWVSAGGVATGCMLKIKDAEAHKMMLRRRGFITGKGDPEEEKIKSFDRIRAIQDDMVRRAEEAQWLLIEQKLDPDPLEMISNNLLGVDLAPLSLPKSETKIDLSFIEEPFAVGASTNGEI</sequence>
<dbReference type="PANTHER" id="PTHR33477">
    <property type="entry name" value="P-LOOP NTPASE DOMAIN-CONTAINING PROTEIN LPA1 HOMOLOG 1"/>
    <property type="match status" value="1"/>
</dbReference>
<name>A0A7S4QGB1_9STRA</name>
<feature type="chain" id="PRO_5030541224" description="Zeta toxin domain-containing protein" evidence="1">
    <location>
        <begin position="21"/>
        <end position="268"/>
    </location>
</feature>
<evidence type="ECO:0000256" key="1">
    <source>
        <dbReference type="SAM" id="SignalP"/>
    </source>
</evidence>
<dbReference type="InterPro" id="IPR027417">
    <property type="entry name" value="P-loop_NTPase"/>
</dbReference>
<organism evidence="2">
    <name type="scientific">Ditylum brightwellii</name>
    <dbReference type="NCBI Taxonomy" id="49249"/>
    <lineage>
        <taxon>Eukaryota</taxon>
        <taxon>Sar</taxon>
        <taxon>Stramenopiles</taxon>
        <taxon>Ochrophyta</taxon>
        <taxon>Bacillariophyta</taxon>
        <taxon>Mediophyceae</taxon>
        <taxon>Lithodesmiophycidae</taxon>
        <taxon>Lithodesmiales</taxon>
        <taxon>Lithodesmiaceae</taxon>
        <taxon>Ditylum</taxon>
    </lineage>
</organism>
<keyword evidence="1" id="KW-0732">Signal</keyword>